<reference evidence="5" key="1">
    <citation type="submission" date="2016-03" db="EMBL/GenBank/DDBJ databases">
        <authorList>
            <person name="Ploux O."/>
        </authorList>
    </citation>
    <scope>NUCLEOTIDE SEQUENCE [LARGE SCALE GENOMIC DNA]</scope>
    <source>
        <strain evidence="5">UK7</strain>
    </source>
</reference>
<gene>
    <name evidence="4" type="ORF">RCO7_05362</name>
</gene>
<evidence type="ECO:0000313" key="5">
    <source>
        <dbReference type="Proteomes" id="UP000178129"/>
    </source>
</evidence>
<evidence type="ECO:0000256" key="2">
    <source>
        <dbReference type="SAM" id="MobiDB-lite"/>
    </source>
</evidence>
<dbReference type="Gene3D" id="3.30.70.330">
    <property type="match status" value="1"/>
</dbReference>
<sequence>MASNKVTVEKAYLDTLLRKIWGFTDMALGWSSGSAILVLRKLEIGILTDGVDSSAPVHVPTVTISKAEHDSLLKVSREYDNLKRNLFRGGVVPETLAVLVGDDAGTDPNGGTSYSTLDDPTDSNSFFPESTDSVPQDTSGNGHKDRNANYTSGNGNGNGSNEPGTNAYANGYSYNDDYNSSPDPRDHFYQAGPNNNSQSRNQRPQFEKFAKRTILLSNLPDGITHAEITDVVRGGMLLDVYVRANDRNANVSFLEESAAQDFFRYVKRHDLYIRGKRIEIRWNERQFILPGHVANKISIGATRNLVIQNYNPSHTEQVIRDDLEHIHNLIVIKVDFRGQNCYIATNSVHNSMFARTCMMSRATYKGSKINWDLDECAAPLERPQQSRENIPAKERKEKVPLTNRFEILNMDENEEEGSTEDDDLDNSGISLPSKGLASSLRRSRYTSP</sequence>
<feature type="compositionally biased region" description="Polar residues" evidence="2">
    <location>
        <begin position="172"/>
        <end position="182"/>
    </location>
</feature>
<accession>A0A1E1L3T7</accession>
<dbReference type="InterPro" id="IPR012677">
    <property type="entry name" value="Nucleotide-bd_a/b_plait_sf"/>
</dbReference>
<organism evidence="4 5">
    <name type="scientific">Rhynchosporium graminicola</name>
    <dbReference type="NCBI Taxonomy" id="2792576"/>
    <lineage>
        <taxon>Eukaryota</taxon>
        <taxon>Fungi</taxon>
        <taxon>Dikarya</taxon>
        <taxon>Ascomycota</taxon>
        <taxon>Pezizomycotina</taxon>
        <taxon>Leotiomycetes</taxon>
        <taxon>Helotiales</taxon>
        <taxon>Ploettnerulaceae</taxon>
        <taxon>Rhynchosporium</taxon>
    </lineage>
</organism>
<dbReference type="GO" id="GO:0003723">
    <property type="term" value="F:RNA binding"/>
    <property type="evidence" value="ECO:0007669"/>
    <property type="project" value="UniProtKB-UniRule"/>
</dbReference>
<feature type="compositionally biased region" description="Basic and acidic residues" evidence="2">
    <location>
        <begin position="390"/>
        <end position="399"/>
    </location>
</feature>
<dbReference type="EMBL" id="FJUW01000034">
    <property type="protein sequence ID" value="CZT05197.1"/>
    <property type="molecule type" value="Genomic_DNA"/>
</dbReference>
<keyword evidence="1" id="KW-0694">RNA-binding</keyword>
<dbReference type="CDD" id="cd12261">
    <property type="entry name" value="RRM1_3_MRN1"/>
    <property type="match status" value="1"/>
</dbReference>
<feature type="compositionally biased region" description="Low complexity" evidence="2">
    <location>
        <begin position="148"/>
        <end position="166"/>
    </location>
</feature>
<comment type="caution">
    <text evidence="4">The sequence shown here is derived from an EMBL/GenBank/DDBJ whole genome shotgun (WGS) entry which is preliminary data.</text>
</comment>
<dbReference type="InterPro" id="IPR035979">
    <property type="entry name" value="RBD_domain_sf"/>
</dbReference>
<keyword evidence="5" id="KW-1185">Reference proteome</keyword>
<proteinExistence type="predicted"/>
<feature type="compositionally biased region" description="Acidic residues" evidence="2">
    <location>
        <begin position="409"/>
        <end position="425"/>
    </location>
</feature>
<evidence type="ECO:0000256" key="1">
    <source>
        <dbReference type="PROSITE-ProRule" id="PRU00176"/>
    </source>
</evidence>
<evidence type="ECO:0000313" key="4">
    <source>
        <dbReference type="EMBL" id="CZT05197.1"/>
    </source>
</evidence>
<evidence type="ECO:0000259" key="3">
    <source>
        <dbReference type="PROSITE" id="PS50102"/>
    </source>
</evidence>
<feature type="domain" description="RRM" evidence="3">
    <location>
        <begin position="212"/>
        <end position="285"/>
    </location>
</feature>
<dbReference type="InParanoid" id="A0A1E1L3T7"/>
<dbReference type="InterPro" id="IPR000504">
    <property type="entry name" value="RRM_dom"/>
</dbReference>
<dbReference type="SUPFAM" id="SSF54928">
    <property type="entry name" value="RNA-binding domain, RBD"/>
    <property type="match status" value="1"/>
</dbReference>
<name>A0A1E1L3T7_9HELO</name>
<dbReference type="Proteomes" id="UP000178129">
    <property type="component" value="Unassembled WGS sequence"/>
</dbReference>
<feature type="region of interest" description="Disordered" evidence="2">
    <location>
        <begin position="101"/>
        <end position="204"/>
    </location>
</feature>
<dbReference type="PROSITE" id="PS50102">
    <property type="entry name" value="RRM"/>
    <property type="match status" value="1"/>
</dbReference>
<protein>
    <submittedName>
        <fullName evidence="4">Related to RNA binding protein Nrd1</fullName>
    </submittedName>
</protein>
<dbReference type="STRING" id="914237.A0A1E1L3T7"/>
<dbReference type="AlphaFoldDB" id="A0A1E1L3T7"/>
<feature type="compositionally biased region" description="Polar residues" evidence="2">
    <location>
        <begin position="109"/>
        <end position="141"/>
    </location>
</feature>
<feature type="compositionally biased region" description="Low complexity" evidence="2">
    <location>
        <begin position="193"/>
        <end position="204"/>
    </location>
</feature>
<feature type="region of interest" description="Disordered" evidence="2">
    <location>
        <begin position="382"/>
        <end position="448"/>
    </location>
</feature>